<proteinExistence type="predicted"/>
<dbReference type="Gene3D" id="3.30.565.60">
    <property type="match status" value="1"/>
</dbReference>
<dbReference type="InterPro" id="IPR038475">
    <property type="entry name" value="RecG_C_sf"/>
</dbReference>
<feature type="domain" description="Schlafen AlbA-2" evidence="1">
    <location>
        <begin position="13"/>
        <end position="135"/>
    </location>
</feature>
<dbReference type="Pfam" id="PF04326">
    <property type="entry name" value="SLFN_AlbA_2"/>
    <property type="match status" value="1"/>
</dbReference>
<sequence length="486" mass="54702">MDKAIEALLSSGEWQIFECKRANVRPRKALEAVVALGNADGGTIVIGMEDPEKANGVDRLCGISEGLDNVSDIQNLIHKEISPPFNNLKTYELNIINRLGNTDKLLIIVVNPDIEIHSIKSGGTFLRRGRHNRELTAQEIIRLQYAKGAISYESENVEGVTIADLDGELVEKYKKYTGSGEKNDQDFFVNNGLASRKKDEIKLNNAGVLLFAKNPSVVLRRKCGIKISHYIGSKTDFSGEPNFLRKPFSIEGALLAQIKTAYEYIKNWVETSPPRLEGTSFKSKLKYPLWVVQEAITNAVIHRDYSIQNDTQIRIFDNRIEVESPGVLPGNITVANIKNDRFSRNPVILRTLNRFGEESPNLDIGEGVNRMFELMKEANLYDPLYLTPPFTTNSVLVTLFNMARISYWDTVGKYLDEFHKITNKELRKITGIKDSVKASRLLKTWVKTQLLEEVMPSKKGAFYRRPGIKEIPDLFSPPGDNNPLAG</sequence>
<dbReference type="InterPro" id="IPR038461">
    <property type="entry name" value="Schlafen_AlbA_2_dom_sf"/>
</dbReference>
<reference evidence="2 3" key="1">
    <citation type="journal article" date="2016" name="Nat. Commun.">
        <title>Thousands of microbial genomes shed light on interconnected biogeochemical processes in an aquifer system.</title>
        <authorList>
            <person name="Anantharaman K."/>
            <person name="Brown C.T."/>
            <person name="Hug L.A."/>
            <person name="Sharon I."/>
            <person name="Castelle C.J."/>
            <person name="Probst A.J."/>
            <person name="Thomas B.C."/>
            <person name="Singh A."/>
            <person name="Wilkins M.J."/>
            <person name="Karaoz U."/>
            <person name="Brodie E.L."/>
            <person name="Williams K.H."/>
            <person name="Hubbard S.S."/>
            <person name="Banfield J.F."/>
        </authorList>
    </citation>
    <scope>NUCLEOTIDE SEQUENCE [LARGE SCALE GENOMIC DNA]</scope>
</reference>
<evidence type="ECO:0000313" key="2">
    <source>
        <dbReference type="EMBL" id="OGC39694.1"/>
    </source>
</evidence>
<dbReference type="Gene3D" id="3.30.950.30">
    <property type="entry name" value="Schlafen, AAA domain"/>
    <property type="match status" value="1"/>
</dbReference>
<gene>
    <name evidence="2" type="ORF">A2438_06910</name>
</gene>
<dbReference type="Proteomes" id="UP000179242">
    <property type="component" value="Unassembled WGS sequence"/>
</dbReference>
<accession>A0A1F4U3Z9</accession>
<evidence type="ECO:0000313" key="3">
    <source>
        <dbReference type="Proteomes" id="UP000179242"/>
    </source>
</evidence>
<dbReference type="PANTHER" id="PTHR30595">
    <property type="entry name" value="GLPR-RELATED TRANSCRIPTIONAL REPRESSOR"/>
    <property type="match status" value="1"/>
</dbReference>
<organism evidence="2 3">
    <name type="scientific">candidate division WOR-1 bacterium RIFOXYC2_FULL_46_14</name>
    <dbReference type="NCBI Taxonomy" id="1802587"/>
    <lineage>
        <taxon>Bacteria</taxon>
        <taxon>Bacillati</taxon>
        <taxon>Saganbacteria</taxon>
    </lineage>
</organism>
<name>A0A1F4U3Z9_UNCSA</name>
<dbReference type="EMBL" id="MEUJ01000006">
    <property type="protein sequence ID" value="OGC39694.1"/>
    <property type="molecule type" value="Genomic_DNA"/>
</dbReference>
<dbReference type="AlphaFoldDB" id="A0A1F4U3Z9"/>
<dbReference type="PANTHER" id="PTHR30595:SF6">
    <property type="entry name" value="SCHLAFEN ALBA-2 DOMAIN-CONTAINING PROTEIN"/>
    <property type="match status" value="1"/>
</dbReference>
<evidence type="ECO:0000259" key="1">
    <source>
        <dbReference type="Pfam" id="PF04326"/>
    </source>
</evidence>
<dbReference type="Pfam" id="PF13749">
    <property type="entry name" value="HATPase_c_4"/>
    <property type="match status" value="1"/>
</dbReference>
<comment type="caution">
    <text evidence="2">The sequence shown here is derived from an EMBL/GenBank/DDBJ whole genome shotgun (WGS) entry which is preliminary data.</text>
</comment>
<dbReference type="InterPro" id="IPR007421">
    <property type="entry name" value="Schlafen_AlbA_2_dom"/>
</dbReference>
<protein>
    <recommendedName>
        <fullName evidence="1">Schlafen AlbA-2 domain-containing protein</fullName>
    </recommendedName>
</protein>